<feature type="domain" description="BON" evidence="1">
    <location>
        <begin position="8"/>
        <end position="76"/>
    </location>
</feature>
<sequence>MTTVGYRTDEEIQRDVLDELKWDTRIRPNEVGVSVKDGIVTLTGWIDSYLKKLAAEEAAHRVHGVRAVVNDIEVRLPSFAERTDADLAAAVLNALRWNAGIPAGKLDVTVSQGWVTLKGEVEYGFQKREAEHAVLHLSGVRGVTNLIAIKPGVRPTDLKENIEKELVRNAELDAKNITIEVDGSKVILRGTVRSNAEKKAAEEAAWAAPGVTEVDNRITISIP</sequence>
<dbReference type="InterPro" id="IPR014004">
    <property type="entry name" value="Transpt-assoc_nodulatn_dom_bac"/>
</dbReference>
<dbReference type="EMBL" id="BNJK01000001">
    <property type="protein sequence ID" value="GHO94625.1"/>
    <property type="molecule type" value="Genomic_DNA"/>
</dbReference>
<dbReference type="GO" id="GO:0008483">
    <property type="term" value="F:transaminase activity"/>
    <property type="evidence" value="ECO:0007669"/>
    <property type="project" value="UniProtKB-KW"/>
</dbReference>
<dbReference type="PROSITE" id="PS50914">
    <property type="entry name" value="BON"/>
    <property type="match status" value="3"/>
</dbReference>
<evidence type="ECO:0000313" key="2">
    <source>
        <dbReference type="EMBL" id="GHO94625.1"/>
    </source>
</evidence>
<evidence type="ECO:0000313" key="3">
    <source>
        <dbReference type="Proteomes" id="UP000597444"/>
    </source>
</evidence>
<keyword evidence="2" id="KW-0032">Aminotransferase</keyword>
<dbReference type="Proteomes" id="UP000597444">
    <property type="component" value="Unassembled WGS sequence"/>
</dbReference>
<dbReference type="InterPro" id="IPR007055">
    <property type="entry name" value="BON_dom"/>
</dbReference>
<keyword evidence="3" id="KW-1185">Reference proteome</keyword>
<feature type="domain" description="BON" evidence="1">
    <location>
        <begin position="83"/>
        <end position="151"/>
    </location>
</feature>
<dbReference type="RefSeq" id="WP_220205340.1">
    <property type="nucleotide sequence ID" value="NZ_BNJK01000001.1"/>
</dbReference>
<protein>
    <submittedName>
        <fullName evidence="2">Ornithine aminotransferase</fullName>
    </submittedName>
</protein>
<dbReference type="InterPro" id="IPR051686">
    <property type="entry name" value="Lipoprotein_DolP"/>
</dbReference>
<dbReference type="PANTHER" id="PTHR34606:SF15">
    <property type="entry name" value="BON DOMAIN-CONTAINING PROTEIN"/>
    <property type="match status" value="1"/>
</dbReference>
<dbReference type="AlphaFoldDB" id="A0A8J3ILG8"/>
<dbReference type="PANTHER" id="PTHR34606">
    <property type="entry name" value="BON DOMAIN-CONTAINING PROTEIN"/>
    <property type="match status" value="1"/>
</dbReference>
<dbReference type="SMART" id="SM00749">
    <property type="entry name" value="BON"/>
    <property type="match status" value="3"/>
</dbReference>
<feature type="domain" description="BON" evidence="1">
    <location>
        <begin position="154"/>
        <end position="222"/>
    </location>
</feature>
<reference evidence="2" key="1">
    <citation type="submission" date="2020-10" db="EMBL/GenBank/DDBJ databases">
        <title>Taxonomic study of unclassified bacteria belonging to the class Ktedonobacteria.</title>
        <authorList>
            <person name="Yabe S."/>
            <person name="Wang C.M."/>
            <person name="Zheng Y."/>
            <person name="Sakai Y."/>
            <person name="Cavaletti L."/>
            <person name="Monciardini P."/>
            <person name="Donadio S."/>
        </authorList>
    </citation>
    <scope>NUCLEOTIDE SEQUENCE</scope>
    <source>
        <strain evidence="2">ID150040</strain>
    </source>
</reference>
<name>A0A8J3ILG8_9CHLR</name>
<accession>A0A8J3ILG8</accession>
<evidence type="ECO:0000259" key="1">
    <source>
        <dbReference type="PROSITE" id="PS50914"/>
    </source>
</evidence>
<keyword evidence="2" id="KW-0808">Transferase</keyword>
<dbReference type="Gene3D" id="3.30.1340.30">
    <property type="match status" value="3"/>
</dbReference>
<dbReference type="Pfam" id="PF04972">
    <property type="entry name" value="BON"/>
    <property type="match status" value="3"/>
</dbReference>
<organism evidence="2 3">
    <name type="scientific">Reticulibacter mediterranei</name>
    <dbReference type="NCBI Taxonomy" id="2778369"/>
    <lineage>
        <taxon>Bacteria</taxon>
        <taxon>Bacillati</taxon>
        <taxon>Chloroflexota</taxon>
        <taxon>Ktedonobacteria</taxon>
        <taxon>Ktedonobacterales</taxon>
        <taxon>Reticulibacteraceae</taxon>
        <taxon>Reticulibacter</taxon>
    </lineage>
</organism>
<proteinExistence type="predicted"/>
<gene>
    <name evidence="2" type="ORF">KSF_046730</name>
</gene>
<comment type="caution">
    <text evidence="2">The sequence shown here is derived from an EMBL/GenBank/DDBJ whole genome shotgun (WGS) entry which is preliminary data.</text>
</comment>